<organism evidence="1 2">
    <name type="scientific">Roseomonas indoligenes</name>
    <dbReference type="NCBI Taxonomy" id="2820811"/>
    <lineage>
        <taxon>Bacteria</taxon>
        <taxon>Pseudomonadati</taxon>
        <taxon>Pseudomonadota</taxon>
        <taxon>Alphaproteobacteria</taxon>
        <taxon>Acetobacterales</taxon>
        <taxon>Roseomonadaceae</taxon>
        <taxon>Roseomonas</taxon>
    </lineage>
</organism>
<protein>
    <submittedName>
        <fullName evidence="1">DUF2635 domain-containing protein</fullName>
    </submittedName>
</protein>
<gene>
    <name evidence="1" type="ORF">J5Y10_05190</name>
</gene>
<comment type="caution">
    <text evidence="1">The sequence shown here is derived from an EMBL/GenBank/DDBJ whole genome shotgun (WGS) entry which is preliminary data.</text>
</comment>
<evidence type="ECO:0000313" key="2">
    <source>
        <dbReference type="Proteomes" id="UP000677537"/>
    </source>
</evidence>
<dbReference type="EMBL" id="JAGIZA010000003">
    <property type="protein sequence ID" value="MBP0492170.1"/>
    <property type="molecule type" value="Genomic_DNA"/>
</dbReference>
<accession>A0A940MYQ9</accession>
<proteinExistence type="predicted"/>
<dbReference type="RefSeq" id="WP_209371513.1">
    <property type="nucleotide sequence ID" value="NZ_JAGIZA010000003.1"/>
</dbReference>
<dbReference type="Proteomes" id="UP000677537">
    <property type="component" value="Unassembled WGS sequence"/>
</dbReference>
<dbReference type="InterPro" id="IPR024400">
    <property type="entry name" value="DUF2635"/>
</dbReference>
<name>A0A940MYQ9_9PROT</name>
<evidence type="ECO:0000313" key="1">
    <source>
        <dbReference type="EMBL" id="MBP0492170.1"/>
    </source>
</evidence>
<dbReference type="AlphaFoldDB" id="A0A940MYQ9"/>
<reference evidence="1" key="1">
    <citation type="submission" date="2021-03" db="EMBL/GenBank/DDBJ databases">
        <authorList>
            <person name="So Y."/>
        </authorList>
    </citation>
    <scope>NUCLEOTIDE SEQUENCE</scope>
    <source>
        <strain evidence="1">SG15</strain>
    </source>
</reference>
<keyword evidence="2" id="KW-1185">Reference proteome</keyword>
<sequence length="57" mass="6426">MLVKPAKGLAVRDPELNDALPSEGRDVPRNEYWLRRIAEGDVREVEEKPAKPAEGTR</sequence>
<dbReference type="Pfam" id="PF10948">
    <property type="entry name" value="DUF2635"/>
    <property type="match status" value="1"/>
</dbReference>